<dbReference type="Proteomes" id="UP000538147">
    <property type="component" value="Unassembled WGS sequence"/>
</dbReference>
<dbReference type="Pfam" id="PF12802">
    <property type="entry name" value="MarR_2"/>
    <property type="match status" value="1"/>
</dbReference>
<accession>A0A841LF27</accession>
<evidence type="ECO:0000313" key="6">
    <source>
        <dbReference type="Proteomes" id="UP000538147"/>
    </source>
</evidence>
<organism evidence="5 6">
    <name type="scientific">Polymorphobacter multimanifer</name>
    <dbReference type="NCBI Taxonomy" id="1070431"/>
    <lineage>
        <taxon>Bacteria</taxon>
        <taxon>Pseudomonadati</taxon>
        <taxon>Pseudomonadota</taxon>
        <taxon>Alphaproteobacteria</taxon>
        <taxon>Sphingomonadales</taxon>
        <taxon>Sphingosinicellaceae</taxon>
        <taxon>Polymorphobacter</taxon>
    </lineage>
</organism>
<dbReference type="PROSITE" id="PS50995">
    <property type="entry name" value="HTH_MARR_2"/>
    <property type="match status" value="1"/>
</dbReference>
<dbReference type="SMART" id="SM00347">
    <property type="entry name" value="HTH_MARR"/>
    <property type="match status" value="1"/>
</dbReference>
<keyword evidence="2 5" id="KW-0238">DNA-binding</keyword>
<dbReference type="PANTHER" id="PTHR42756:SF1">
    <property type="entry name" value="TRANSCRIPTIONAL REPRESSOR OF EMRAB OPERON"/>
    <property type="match status" value="1"/>
</dbReference>
<dbReference type="Gene3D" id="1.10.10.10">
    <property type="entry name" value="Winged helix-like DNA-binding domain superfamily/Winged helix DNA-binding domain"/>
    <property type="match status" value="1"/>
</dbReference>
<evidence type="ECO:0000256" key="1">
    <source>
        <dbReference type="ARBA" id="ARBA00023015"/>
    </source>
</evidence>
<dbReference type="InterPro" id="IPR036390">
    <property type="entry name" value="WH_DNA-bd_sf"/>
</dbReference>
<comment type="caution">
    <text evidence="5">The sequence shown here is derived from an EMBL/GenBank/DDBJ whole genome shotgun (WGS) entry which is preliminary data.</text>
</comment>
<dbReference type="InterPro" id="IPR000835">
    <property type="entry name" value="HTH_MarR-typ"/>
</dbReference>
<name>A0A841LF27_9SPHN</name>
<feature type="domain" description="HTH marR-type" evidence="4">
    <location>
        <begin position="2"/>
        <end position="134"/>
    </location>
</feature>
<gene>
    <name evidence="5" type="ORF">FHS79_001941</name>
</gene>
<dbReference type="GO" id="GO:0003700">
    <property type="term" value="F:DNA-binding transcription factor activity"/>
    <property type="evidence" value="ECO:0007669"/>
    <property type="project" value="InterPro"/>
</dbReference>
<protein>
    <submittedName>
        <fullName evidence="5">DNA-binding MarR family transcriptional regulator</fullName>
    </submittedName>
</protein>
<evidence type="ECO:0000256" key="2">
    <source>
        <dbReference type="ARBA" id="ARBA00023125"/>
    </source>
</evidence>
<evidence type="ECO:0000259" key="4">
    <source>
        <dbReference type="PROSITE" id="PS50995"/>
    </source>
</evidence>
<dbReference type="AlphaFoldDB" id="A0A841LF27"/>
<dbReference type="PANTHER" id="PTHR42756">
    <property type="entry name" value="TRANSCRIPTIONAL REGULATOR, MARR"/>
    <property type="match status" value="1"/>
</dbReference>
<dbReference type="PRINTS" id="PR00598">
    <property type="entry name" value="HTHMARR"/>
</dbReference>
<dbReference type="InterPro" id="IPR036388">
    <property type="entry name" value="WH-like_DNA-bd_sf"/>
</dbReference>
<keyword evidence="3" id="KW-0804">Transcription</keyword>
<reference evidence="5 6" key="1">
    <citation type="submission" date="2020-08" db="EMBL/GenBank/DDBJ databases">
        <title>Genomic Encyclopedia of Type Strains, Phase IV (KMG-IV): sequencing the most valuable type-strain genomes for metagenomic binning, comparative biology and taxonomic classification.</title>
        <authorList>
            <person name="Goeker M."/>
        </authorList>
    </citation>
    <scope>NUCLEOTIDE SEQUENCE [LARGE SCALE GENOMIC DNA]</scope>
    <source>
        <strain evidence="5 6">DSM 102189</strain>
    </source>
</reference>
<dbReference type="SUPFAM" id="SSF46785">
    <property type="entry name" value="Winged helix' DNA-binding domain"/>
    <property type="match status" value="1"/>
</dbReference>
<keyword evidence="6" id="KW-1185">Reference proteome</keyword>
<evidence type="ECO:0000313" key="5">
    <source>
        <dbReference type="EMBL" id="MBB6227762.1"/>
    </source>
</evidence>
<dbReference type="EMBL" id="JACIIV010000012">
    <property type="protein sequence ID" value="MBB6227762.1"/>
    <property type="molecule type" value="Genomic_DNA"/>
</dbReference>
<proteinExistence type="predicted"/>
<dbReference type="GO" id="GO:0003677">
    <property type="term" value="F:DNA binding"/>
    <property type="evidence" value="ECO:0007669"/>
    <property type="project" value="UniProtKB-KW"/>
</dbReference>
<keyword evidence="1" id="KW-0805">Transcription regulation</keyword>
<evidence type="ECO:0000256" key="3">
    <source>
        <dbReference type="ARBA" id="ARBA00023163"/>
    </source>
</evidence>
<sequence length="147" mass="16043">MSDSLAVLIGDSSRLLRRRFDARARTLGVSRAQWQVLFALSRVEGINQAGLAEALDVETITVGRMVDRLADADLVERRADPADRRAWRLFLRPRAHPILEALRTIGADVMAETLDGLSDAEQEQLAGLLLRVRSNLTTPGAAAKASA</sequence>
<dbReference type="RefSeq" id="WP_184198910.1">
    <property type="nucleotide sequence ID" value="NZ_BMOX01000026.1"/>
</dbReference>